<evidence type="ECO:0000256" key="6">
    <source>
        <dbReference type="ARBA" id="ARBA00022695"/>
    </source>
</evidence>
<dbReference type="Gene3D" id="3.10.150.10">
    <property type="entry name" value="DNA Polymerase III, subunit A, domain 2"/>
    <property type="match status" value="1"/>
</dbReference>
<evidence type="ECO:0000256" key="4">
    <source>
        <dbReference type="ARBA" id="ARBA00022490"/>
    </source>
</evidence>
<dbReference type="InterPro" id="IPR022635">
    <property type="entry name" value="DNA_polIII_beta_C"/>
</dbReference>
<keyword evidence="4 10" id="KW-0963">Cytoplasm</keyword>
<dbReference type="InterPro" id="IPR022634">
    <property type="entry name" value="DNA_polIII_beta_N"/>
</dbReference>
<comment type="function">
    <text evidence="10">Confers DNA tethering and processivity to DNA polymerases and other proteins. Acts as a clamp, forming a ring around DNA (a reaction catalyzed by the clamp-loading complex) which diffuses in an ATP-independent manner freely and bidirectionally along dsDNA. Initially characterized for its ability to contact the catalytic subunit of DNA polymerase III (Pol III), a complex, multichain enzyme responsible for most of the replicative synthesis in bacteria; Pol III exhibits 3'-5' exonuclease proofreading activity. The beta chain is required for initiation of replication as well as for processivity of DNA replication.</text>
</comment>
<dbReference type="Pfam" id="PF02768">
    <property type="entry name" value="DNA_pol3_beta_3"/>
    <property type="match status" value="1"/>
</dbReference>
<dbReference type="OrthoDB" id="8421503at2"/>
<comment type="subunit">
    <text evidence="10">Forms a ring-shaped head-to-tail homodimer around DNA.</text>
</comment>
<dbReference type="GO" id="GO:0005737">
    <property type="term" value="C:cytoplasm"/>
    <property type="evidence" value="ECO:0007669"/>
    <property type="project" value="UniProtKB-SubCell"/>
</dbReference>
<dbReference type="AlphaFoldDB" id="F7WYV3"/>
<evidence type="ECO:0000313" key="14">
    <source>
        <dbReference type="EMBL" id="AEH39603.1"/>
    </source>
</evidence>
<sequence length="368" mass="43357">MKFIIKKEILLPYIKKIINVITKNPIFPILENIIIDVNQKRLYLTASNLEVEMNISIHHKNYQFFQSGNISISGKKILHICRNAPKDTNLNFHLVNKKIKIQILNTIFYLMTLSIKNFPKFQKNSEKNEINISQNLLKKIIFFTRFSIANHDIRNSLNGLLLEYHNGYLYGVATDGHRLAMYKKKINIKVTSFSIILSKKSIIELYQLLEEKEDLIRIFINQNQILFYIKNIILITKLIDGKFPDYQDVILINPMQRIPIPLTQIKKSLLRTSILCDINFKGIYLKFYNNLLQIRSNNQEDEESSDSFKIQYNNKKIEFSINVFYLLDVLNTLASKIIYFILDIPVVKIQIQSLEEKNIYYVIMPLRL</sequence>
<evidence type="ECO:0000256" key="1">
    <source>
        <dbReference type="ARBA" id="ARBA00004496"/>
    </source>
</evidence>
<keyword evidence="8 10" id="KW-0239">DNA-directed DNA polymerase</keyword>
<evidence type="ECO:0000256" key="9">
    <source>
        <dbReference type="ARBA" id="ARBA00023125"/>
    </source>
</evidence>
<accession>F7WYV3</accession>
<evidence type="ECO:0000313" key="15">
    <source>
        <dbReference type="Proteomes" id="UP000006811"/>
    </source>
</evidence>
<feature type="domain" description="DNA polymerase III beta sliding clamp central" evidence="12">
    <location>
        <begin position="132"/>
        <end position="245"/>
    </location>
</feature>
<dbReference type="eggNOG" id="COG0592">
    <property type="taxonomic scope" value="Bacteria"/>
</dbReference>
<dbReference type="InterPro" id="IPR046938">
    <property type="entry name" value="DNA_clamp_sf"/>
</dbReference>
<dbReference type="EMBL" id="CP001817">
    <property type="protein sequence ID" value="AEH39603.1"/>
    <property type="molecule type" value="Genomic_DNA"/>
</dbReference>
<dbReference type="Gene3D" id="3.70.10.10">
    <property type="match status" value="1"/>
</dbReference>
<protein>
    <recommendedName>
        <fullName evidence="3 10">Beta sliding clamp</fullName>
    </recommendedName>
</protein>
<dbReference type="GO" id="GO:0008408">
    <property type="term" value="F:3'-5' exonuclease activity"/>
    <property type="evidence" value="ECO:0007669"/>
    <property type="project" value="InterPro"/>
</dbReference>
<keyword evidence="9" id="KW-0238">DNA-binding</keyword>
<dbReference type="GO" id="GO:0003887">
    <property type="term" value="F:DNA-directed DNA polymerase activity"/>
    <property type="evidence" value="ECO:0007669"/>
    <property type="project" value="UniProtKB-UniRule"/>
</dbReference>
<dbReference type="NCBIfam" id="TIGR00663">
    <property type="entry name" value="dnan"/>
    <property type="match status" value="1"/>
</dbReference>
<evidence type="ECO:0000256" key="7">
    <source>
        <dbReference type="ARBA" id="ARBA00022705"/>
    </source>
</evidence>
<evidence type="ECO:0000259" key="13">
    <source>
        <dbReference type="Pfam" id="PF02768"/>
    </source>
</evidence>
<dbReference type="Proteomes" id="UP000006811">
    <property type="component" value="Chromosome"/>
</dbReference>
<evidence type="ECO:0000256" key="10">
    <source>
        <dbReference type="PIRNR" id="PIRNR000804"/>
    </source>
</evidence>
<dbReference type="InterPro" id="IPR022637">
    <property type="entry name" value="DNA_polIII_beta_cen"/>
</dbReference>
<evidence type="ECO:0000256" key="3">
    <source>
        <dbReference type="ARBA" id="ARBA00021035"/>
    </source>
</evidence>
<dbReference type="PIRSF" id="PIRSF000804">
    <property type="entry name" value="DNA_pol_III_b"/>
    <property type="match status" value="1"/>
</dbReference>
<dbReference type="CDD" id="cd00140">
    <property type="entry name" value="beta_clamp"/>
    <property type="match status" value="1"/>
</dbReference>
<keyword evidence="6 10" id="KW-0548">Nucleotidyltransferase</keyword>
<reference evidence="14 15" key="1">
    <citation type="journal article" date="2011" name="Appl. Environ. Microbiol.">
        <title>The genome of Buchnera aphidicola from the aphid Cinara tujafilina provides new clues about the evolutionary history of metabolic losses in bacterial endosymbionts.</title>
        <authorList>
            <person name="Lamelas A."/>
            <person name="Gosalbes M.J."/>
            <person name="Moya A."/>
            <person name="Latorre A."/>
        </authorList>
    </citation>
    <scope>NUCLEOTIDE SEQUENCE [LARGE SCALE GENOMIC DNA]</scope>
    <source>
        <strain evidence="15">Cinara tujafilina</strain>
    </source>
</reference>
<dbReference type="GO" id="GO:0009360">
    <property type="term" value="C:DNA polymerase III complex"/>
    <property type="evidence" value="ECO:0007669"/>
    <property type="project" value="InterPro"/>
</dbReference>
<evidence type="ECO:0000259" key="11">
    <source>
        <dbReference type="Pfam" id="PF00712"/>
    </source>
</evidence>
<dbReference type="InterPro" id="IPR001001">
    <property type="entry name" value="DNA_polIII_beta"/>
</dbReference>
<feature type="domain" description="DNA polymerase III beta sliding clamp C-terminal" evidence="13">
    <location>
        <begin position="259"/>
        <end position="367"/>
    </location>
</feature>
<dbReference type="KEGG" id="baj:BCTU_003"/>
<evidence type="ECO:0000256" key="2">
    <source>
        <dbReference type="ARBA" id="ARBA00010752"/>
    </source>
</evidence>
<dbReference type="STRING" id="261317.BCTU_003"/>
<dbReference type="Pfam" id="PF02767">
    <property type="entry name" value="DNA_pol3_beta_2"/>
    <property type="match status" value="1"/>
</dbReference>
<dbReference type="SMART" id="SM00480">
    <property type="entry name" value="POL3Bc"/>
    <property type="match status" value="1"/>
</dbReference>
<dbReference type="GO" id="GO:0006271">
    <property type="term" value="P:DNA strand elongation involved in DNA replication"/>
    <property type="evidence" value="ECO:0007669"/>
    <property type="project" value="TreeGrafter"/>
</dbReference>
<evidence type="ECO:0000256" key="8">
    <source>
        <dbReference type="ARBA" id="ARBA00022932"/>
    </source>
</evidence>
<keyword evidence="15" id="KW-1185">Reference proteome</keyword>
<dbReference type="HOGENOM" id="CLU_038149_4_2_6"/>
<evidence type="ECO:0000256" key="5">
    <source>
        <dbReference type="ARBA" id="ARBA00022679"/>
    </source>
</evidence>
<proteinExistence type="inferred from homology"/>
<name>F7WYV3_9GAMM</name>
<keyword evidence="5 10" id="KW-0808">Transferase</keyword>
<dbReference type="GO" id="GO:0003677">
    <property type="term" value="F:DNA binding"/>
    <property type="evidence" value="ECO:0007669"/>
    <property type="project" value="UniProtKB-UniRule"/>
</dbReference>
<dbReference type="PANTHER" id="PTHR30478">
    <property type="entry name" value="DNA POLYMERASE III SUBUNIT BETA"/>
    <property type="match status" value="1"/>
</dbReference>
<dbReference type="Pfam" id="PF00712">
    <property type="entry name" value="DNA_pol3_beta"/>
    <property type="match status" value="1"/>
</dbReference>
<comment type="similarity">
    <text evidence="2 10">Belongs to the beta sliding clamp family.</text>
</comment>
<keyword evidence="7 10" id="KW-0235">DNA replication</keyword>
<gene>
    <name evidence="14" type="primary">dnaN</name>
    <name evidence="14" type="ORF">BCTU_003</name>
</gene>
<dbReference type="SUPFAM" id="SSF55979">
    <property type="entry name" value="DNA clamp"/>
    <property type="match status" value="3"/>
</dbReference>
<organism evidence="14 15">
    <name type="scientific">Buchnera aphidicola</name>
    <name type="common">Cinara tujafilina</name>
    <dbReference type="NCBI Taxonomy" id="261317"/>
    <lineage>
        <taxon>Bacteria</taxon>
        <taxon>Pseudomonadati</taxon>
        <taxon>Pseudomonadota</taxon>
        <taxon>Gammaproteobacteria</taxon>
        <taxon>Enterobacterales</taxon>
        <taxon>Erwiniaceae</taxon>
        <taxon>Buchnera</taxon>
    </lineage>
</organism>
<feature type="domain" description="DNA polymerase III beta sliding clamp N-terminal" evidence="11">
    <location>
        <begin position="1"/>
        <end position="120"/>
    </location>
</feature>
<evidence type="ECO:0000259" key="12">
    <source>
        <dbReference type="Pfam" id="PF02767"/>
    </source>
</evidence>
<comment type="subcellular location">
    <subcellularLocation>
        <location evidence="1 10">Cytoplasm</location>
    </subcellularLocation>
</comment>
<dbReference type="PANTHER" id="PTHR30478:SF0">
    <property type="entry name" value="BETA SLIDING CLAMP"/>
    <property type="match status" value="1"/>
</dbReference>